<reference evidence="2" key="1">
    <citation type="submission" date="2020-10" db="EMBL/GenBank/DDBJ databases">
        <authorList>
            <person name="Gilroy R."/>
        </authorList>
    </citation>
    <scope>NUCLEOTIDE SEQUENCE</scope>
    <source>
        <strain evidence="2">CHK152-2871</strain>
    </source>
</reference>
<dbReference type="AlphaFoldDB" id="A0A9D1FHM1"/>
<dbReference type="EMBL" id="DVJQ01000022">
    <property type="protein sequence ID" value="HIS73888.1"/>
    <property type="molecule type" value="Genomic_DNA"/>
</dbReference>
<comment type="caution">
    <text evidence="2">The sequence shown here is derived from an EMBL/GenBank/DDBJ whole genome shotgun (WGS) entry which is preliminary data.</text>
</comment>
<gene>
    <name evidence="2" type="ORF">IAA86_02580</name>
</gene>
<evidence type="ECO:0000313" key="3">
    <source>
        <dbReference type="Proteomes" id="UP000886865"/>
    </source>
</evidence>
<organism evidence="2 3">
    <name type="scientific">Candidatus Galligastranaerophilus intestinavium</name>
    <dbReference type="NCBI Taxonomy" id="2840836"/>
    <lineage>
        <taxon>Bacteria</taxon>
        <taxon>Candidatus Galligastranaerophilus</taxon>
    </lineage>
</organism>
<dbReference type="PANTHER" id="PTHR22916:SF3">
    <property type="entry name" value="UDP-GLCNAC:BETAGAL BETA-1,3-N-ACETYLGLUCOSAMINYLTRANSFERASE-LIKE PROTEIN 1"/>
    <property type="match status" value="1"/>
</dbReference>
<evidence type="ECO:0000259" key="1">
    <source>
        <dbReference type="Pfam" id="PF00535"/>
    </source>
</evidence>
<protein>
    <submittedName>
        <fullName evidence="2">Glycosyltransferase family 2 protein</fullName>
    </submittedName>
</protein>
<dbReference type="Pfam" id="PF00535">
    <property type="entry name" value="Glycos_transf_2"/>
    <property type="match status" value="1"/>
</dbReference>
<dbReference type="PANTHER" id="PTHR22916">
    <property type="entry name" value="GLYCOSYLTRANSFERASE"/>
    <property type="match status" value="1"/>
</dbReference>
<dbReference type="CDD" id="cd00761">
    <property type="entry name" value="Glyco_tranf_GTA_type"/>
    <property type="match status" value="1"/>
</dbReference>
<feature type="domain" description="Glycosyltransferase 2-like" evidence="1">
    <location>
        <begin position="10"/>
        <end position="158"/>
    </location>
</feature>
<reference evidence="2" key="2">
    <citation type="journal article" date="2021" name="PeerJ">
        <title>Extensive microbial diversity within the chicken gut microbiome revealed by metagenomics and culture.</title>
        <authorList>
            <person name="Gilroy R."/>
            <person name="Ravi A."/>
            <person name="Getino M."/>
            <person name="Pursley I."/>
            <person name="Horton D.L."/>
            <person name="Alikhan N.F."/>
            <person name="Baker D."/>
            <person name="Gharbi K."/>
            <person name="Hall N."/>
            <person name="Watson M."/>
            <person name="Adriaenssens E.M."/>
            <person name="Foster-Nyarko E."/>
            <person name="Jarju S."/>
            <person name="Secka A."/>
            <person name="Antonio M."/>
            <person name="Oren A."/>
            <person name="Chaudhuri R.R."/>
            <person name="La Ragione R."/>
            <person name="Hildebrand F."/>
            <person name="Pallen M.J."/>
        </authorList>
    </citation>
    <scope>NUCLEOTIDE SEQUENCE</scope>
    <source>
        <strain evidence="2">CHK152-2871</strain>
    </source>
</reference>
<dbReference type="Proteomes" id="UP000886865">
    <property type="component" value="Unassembled WGS sequence"/>
</dbReference>
<accession>A0A9D1FHM1</accession>
<sequence length="333" mass="38099">MQQFKKPLVSLIVTCHNLGKYLPECIKSIERQTYKNFEIIIVDDFSDEKTKEIISKNYKNKSAISGFFNSGDIRVIETTKNEGQLGAFLQGLKVSRGEFVCMIDADDVLLEDYLSVLLQAHMNTSVAFVSAAQCEIDENSTIHCLNSLSSPTFKNVGGVYKKLSADKIFNNDFSEFEVKKVSDKICPFGSWCWNPSTSAMMRRSALEFILLYKDVENYKTGADKFIFTFLHLLGSSAVVSRPLFAYRRHGRNCSEANPVIGDFCYLKPDSINRLIKWNKNLHLDTLRFIFKNYSYFCARLNPLNTKRLILKIIFSFNFVTLKKALKALLYKTC</sequence>
<proteinExistence type="predicted"/>
<evidence type="ECO:0000313" key="2">
    <source>
        <dbReference type="EMBL" id="HIS73888.1"/>
    </source>
</evidence>
<name>A0A9D1FHM1_9BACT</name>
<dbReference type="Gene3D" id="3.90.550.10">
    <property type="entry name" value="Spore Coat Polysaccharide Biosynthesis Protein SpsA, Chain A"/>
    <property type="match status" value="1"/>
</dbReference>
<dbReference type="GO" id="GO:0016758">
    <property type="term" value="F:hexosyltransferase activity"/>
    <property type="evidence" value="ECO:0007669"/>
    <property type="project" value="UniProtKB-ARBA"/>
</dbReference>
<dbReference type="SUPFAM" id="SSF53448">
    <property type="entry name" value="Nucleotide-diphospho-sugar transferases"/>
    <property type="match status" value="1"/>
</dbReference>
<dbReference type="InterPro" id="IPR029044">
    <property type="entry name" value="Nucleotide-diphossugar_trans"/>
</dbReference>
<dbReference type="InterPro" id="IPR001173">
    <property type="entry name" value="Glyco_trans_2-like"/>
</dbReference>